<protein>
    <submittedName>
        <fullName evidence="1">DUF327 family protein</fullName>
    </submittedName>
</protein>
<dbReference type="AlphaFoldDB" id="A0A5B8ZBH0"/>
<name>A0A5B8ZBH0_CYTDA</name>
<evidence type="ECO:0000313" key="1">
    <source>
        <dbReference type="EMBL" id="QED49603.1"/>
    </source>
</evidence>
<dbReference type="SUPFAM" id="SSF158397">
    <property type="entry name" value="TM1646-like"/>
    <property type="match status" value="1"/>
</dbReference>
<sequence>MEVNKIKRTEMSNVQKKKQVATESVSFSDVVSKKRENLVHEKLMLLQADIEDQGKNLAQSRTIEDLKKYKRLVKSFMEEAVNNGLKLEEQRGFFRHGRTKVYKLVKEVDQKLIDLTNEVLDKEKKGLDILGLVGEIQGLLINIYT</sequence>
<dbReference type="InterPro" id="IPR005585">
    <property type="entry name" value="DUF327"/>
</dbReference>
<organism evidence="1 2">
    <name type="scientific">Cytobacillus dafuensis</name>
    <name type="common">Bacillus dafuensis</name>
    <dbReference type="NCBI Taxonomy" id="1742359"/>
    <lineage>
        <taxon>Bacteria</taxon>
        <taxon>Bacillati</taxon>
        <taxon>Bacillota</taxon>
        <taxon>Bacilli</taxon>
        <taxon>Bacillales</taxon>
        <taxon>Bacillaceae</taxon>
        <taxon>Cytobacillus</taxon>
    </lineage>
</organism>
<keyword evidence="2" id="KW-1185">Reference proteome</keyword>
<dbReference type="KEGG" id="bda:FSZ17_21340"/>
<proteinExistence type="predicted"/>
<dbReference type="RefSeq" id="WP_057773081.1">
    <property type="nucleotide sequence ID" value="NZ_CP042593.1"/>
</dbReference>
<gene>
    <name evidence="1" type="ORF">FSZ17_21340</name>
</gene>
<dbReference type="Pfam" id="PF03885">
    <property type="entry name" value="DUF327"/>
    <property type="match status" value="1"/>
</dbReference>
<dbReference type="Gene3D" id="1.20.120.490">
    <property type="entry name" value="Hypothetical protein TM1646-like domain"/>
    <property type="match status" value="1"/>
</dbReference>
<dbReference type="Proteomes" id="UP000321555">
    <property type="component" value="Chromosome"/>
</dbReference>
<dbReference type="EMBL" id="CP042593">
    <property type="protein sequence ID" value="QED49603.1"/>
    <property type="molecule type" value="Genomic_DNA"/>
</dbReference>
<dbReference type="InterPro" id="IPR024042">
    <property type="entry name" value="TM1646-like_dom_sf"/>
</dbReference>
<evidence type="ECO:0000313" key="2">
    <source>
        <dbReference type="Proteomes" id="UP000321555"/>
    </source>
</evidence>
<dbReference type="STRING" id="1742359.GCA_001439625_03240"/>
<dbReference type="OrthoDB" id="1680946at2"/>
<reference evidence="2" key="1">
    <citation type="submission" date="2019-08" db="EMBL/GenBank/DDBJ databases">
        <authorList>
            <person name="Zheng X."/>
        </authorList>
    </citation>
    <scope>NUCLEOTIDE SEQUENCE [LARGE SCALE GENOMIC DNA]</scope>
    <source>
        <strain evidence="2">FJAT-25496</strain>
    </source>
</reference>
<accession>A0A5B8ZBH0</accession>